<evidence type="ECO:0000259" key="1">
    <source>
        <dbReference type="Pfam" id="PF00385"/>
    </source>
</evidence>
<dbReference type="Pfam" id="PF24626">
    <property type="entry name" value="SH3_Tf2-1"/>
    <property type="match status" value="1"/>
</dbReference>
<evidence type="ECO:0000259" key="2">
    <source>
        <dbReference type="Pfam" id="PF24626"/>
    </source>
</evidence>
<dbReference type="PANTHER" id="PTHR46148:SF55">
    <property type="match status" value="1"/>
</dbReference>
<dbReference type="Pfam" id="PF00385">
    <property type="entry name" value="Chromo"/>
    <property type="match status" value="1"/>
</dbReference>
<accession>A0A2H9ZWX5</accession>
<protein>
    <submittedName>
        <fullName evidence="3">Uncharacterized protein</fullName>
    </submittedName>
</protein>
<evidence type="ECO:0000313" key="3">
    <source>
        <dbReference type="EMBL" id="PKA47773.1"/>
    </source>
</evidence>
<feature type="domain" description="Tf2-1-like SH3-like" evidence="2">
    <location>
        <begin position="17"/>
        <end position="79"/>
    </location>
</feature>
<sequence>MRQQADRHRTERELQTGEWVYVKLQVYRQESIAKRKSLKLGPRYFGPFQIEERIGKVAYRLRLPEGARIHPVFHVSLIKWKIGMPNGSGKIPTSVNEQGQPLVQPEEVMGRRMVLRGRKLIRQLLVRWSHCGADDATWEDEEKLEAMRQNVRKNP</sequence>
<feature type="domain" description="Chromo" evidence="1">
    <location>
        <begin position="104"/>
        <end position="149"/>
    </location>
</feature>
<dbReference type="SUPFAM" id="SSF54160">
    <property type="entry name" value="Chromo domain-like"/>
    <property type="match status" value="1"/>
</dbReference>
<dbReference type="Proteomes" id="UP000236161">
    <property type="component" value="Unassembled WGS sequence"/>
</dbReference>
<dbReference type="InterPro" id="IPR056924">
    <property type="entry name" value="SH3_Tf2-1"/>
</dbReference>
<dbReference type="STRING" id="1088818.A0A2H9ZWX5"/>
<organism evidence="3 4">
    <name type="scientific">Apostasia shenzhenica</name>
    <dbReference type="NCBI Taxonomy" id="1088818"/>
    <lineage>
        <taxon>Eukaryota</taxon>
        <taxon>Viridiplantae</taxon>
        <taxon>Streptophyta</taxon>
        <taxon>Embryophyta</taxon>
        <taxon>Tracheophyta</taxon>
        <taxon>Spermatophyta</taxon>
        <taxon>Magnoliopsida</taxon>
        <taxon>Liliopsida</taxon>
        <taxon>Asparagales</taxon>
        <taxon>Orchidaceae</taxon>
        <taxon>Apostasioideae</taxon>
        <taxon>Apostasia</taxon>
    </lineage>
</organism>
<reference evidence="3 4" key="1">
    <citation type="journal article" date="2017" name="Nature">
        <title>The Apostasia genome and the evolution of orchids.</title>
        <authorList>
            <person name="Zhang G.Q."/>
            <person name="Liu K.W."/>
            <person name="Li Z."/>
            <person name="Lohaus R."/>
            <person name="Hsiao Y.Y."/>
            <person name="Niu S.C."/>
            <person name="Wang J.Y."/>
            <person name="Lin Y.C."/>
            <person name="Xu Q."/>
            <person name="Chen L.J."/>
            <person name="Yoshida K."/>
            <person name="Fujiwara S."/>
            <person name="Wang Z.W."/>
            <person name="Zhang Y.Q."/>
            <person name="Mitsuda N."/>
            <person name="Wang M."/>
            <person name="Liu G.H."/>
            <person name="Pecoraro L."/>
            <person name="Huang H.X."/>
            <person name="Xiao X.J."/>
            <person name="Lin M."/>
            <person name="Wu X.Y."/>
            <person name="Wu W.L."/>
            <person name="Chen Y.Y."/>
            <person name="Chang S.B."/>
            <person name="Sakamoto S."/>
            <person name="Ohme-Takagi M."/>
            <person name="Yagi M."/>
            <person name="Zeng S.J."/>
            <person name="Shen C.Y."/>
            <person name="Yeh C.M."/>
            <person name="Luo Y.B."/>
            <person name="Tsai W.C."/>
            <person name="Van de Peer Y."/>
            <person name="Liu Z.J."/>
        </authorList>
    </citation>
    <scope>NUCLEOTIDE SEQUENCE [LARGE SCALE GENOMIC DNA]</scope>
    <source>
        <strain evidence="4">cv. Shenzhen</strain>
        <tissue evidence="3">Stem</tissue>
    </source>
</reference>
<dbReference type="AlphaFoldDB" id="A0A2H9ZWX5"/>
<dbReference type="InterPro" id="IPR023780">
    <property type="entry name" value="Chromo_domain"/>
</dbReference>
<dbReference type="PANTHER" id="PTHR46148">
    <property type="entry name" value="CHROMO DOMAIN-CONTAINING PROTEIN"/>
    <property type="match status" value="1"/>
</dbReference>
<keyword evidence="4" id="KW-1185">Reference proteome</keyword>
<proteinExistence type="predicted"/>
<dbReference type="OrthoDB" id="674670at2759"/>
<dbReference type="Gene3D" id="2.40.50.40">
    <property type="match status" value="1"/>
</dbReference>
<evidence type="ECO:0000313" key="4">
    <source>
        <dbReference type="Proteomes" id="UP000236161"/>
    </source>
</evidence>
<gene>
    <name evidence="3" type="ORF">AXF42_Ash014550</name>
</gene>
<dbReference type="EMBL" id="KZ453102">
    <property type="protein sequence ID" value="PKA47773.1"/>
    <property type="molecule type" value="Genomic_DNA"/>
</dbReference>
<name>A0A2H9ZWX5_9ASPA</name>
<dbReference type="InterPro" id="IPR016197">
    <property type="entry name" value="Chromo-like_dom_sf"/>
</dbReference>